<proteinExistence type="predicted"/>
<name>A0ABN6ZJ72_9FIRM</name>
<feature type="transmembrane region" description="Helical" evidence="1">
    <location>
        <begin position="183"/>
        <end position="207"/>
    </location>
</feature>
<evidence type="ECO:0000313" key="3">
    <source>
        <dbReference type="EMBL" id="BEH91845.1"/>
    </source>
</evidence>
<dbReference type="Pfam" id="PF14501">
    <property type="entry name" value="HATPase_c_5"/>
    <property type="match status" value="1"/>
</dbReference>
<accession>A0ABN6ZJ72</accession>
<feature type="domain" description="Sensor histidine kinase NatK-like C-terminal" evidence="2">
    <location>
        <begin position="327"/>
        <end position="430"/>
    </location>
</feature>
<organism evidence="3 4">
    <name type="scientific">Turicibacter faecis</name>
    <dbReference type="NCBI Taxonomy" id="2963365"/>
    <lineage>
        <taxon>Bacteria</taxon>
        <taxon>Bacillati</taxon>
        <taxon>Bacillota</taxon>
        <taxon>Erysipelotrichia</taxon>
        <taxon>Erysipelotrichales</taxon>
        <taxon>Turicibacteraceae</taxon>
        <taxon>Turicibacter</taxon>
    </lineage>
</organism>
<dbReference type="InterPro" id="IPR032834">
    <property type="entry name" value="NatK-like_C"/>
</dbReference>
<evidence type="ECO:0000259" key="2">
    <source>
        <dbReference type="Pfam" id="PF14501"/>
    </source>
</evidence>
<dbReference type="SUPFAM" id="SSF55874">
    <property type="entry name" value="ATPase domain of HSP90 chaperone/DNA topoisomerase II/histidine kinase"/>
    <property type="match status" value="1"/>
</dbReference>
<evidence type="ECO:0000256" key="1">
    <source>
        <dbReference type="SAM" id="Phobius"/>
    </source>
</evidence>
<keyword evidence="4" id="KW-1185">Reference proteome</keyword>
<feature type="transmembrane region" description="Helical" evidence="1">
    <location>
        <begin position="75"/>
        <end position="95"/>
    </location>
</feature>
<keyword evidence="3" id="KW-0808">Transferase</keyword>
<dbReference type="RefSeq" id="WP_161832244.1">
    <property type="nucleotide sequence ID" value="NZ_AP028127.1"/>
</dbReference>
<dbReference type="Proteomes" id="UP001432099">
    <property type="component" value="Chromosome"/>
</dbReference>
<feature type="transmembrane region" description="Helical" evidence="1">
    <location>
        <begin position="153"/>
        <end position="171"/>
    </location>
</feature>
<protein>
    <submittedName>
        <fullName evidence="3">Histidine kinase</fullName>
    </submittedName>
</protein>
<dbReference type="InterPro" id="IPR036890">
    <property type="entry name" value="HATPase_C_sf"/>
</dbReference>
<dbReference type="PANTHER" id="PTHR40448:SF1">
    <property type="entry name" value="TWO-COMPONENT SENSOR HISTIDINE KINASE"/>
    <property type="match status" value="1"/>
</dbReference>
<feature type="transmembrane region" description="Helical" evidence="1">
    <location>
        <begin position="115"/>
        <end position="133"/>
    </location>
</feature>
<keyword evidence="3" id="KW-0418">Kinase</keyword>
<keyword evidence="1" id="KW-0812">Transmembrane</keyword>
<keyword evidence="1" id="KW-1133">Transmembrane helix</keyword>
<keyword evidence="1" id="KW-0472">Membrane</keyword>
<dbReference type="PANTHER" id="PTHR40448">
    <property type="entry name" value="TWO-COMPONENT SENSOR HISTIDINE KINASE"/>
    <property type="match status" value="1"/>
</dbReference>
<gene>
    <name evidence="3" type="ORF">T23_19470</name>
</gene>
<dbReference type="Gene3D" id="3.30.565.10">
    <property type="entry name" value="Histidine kinase-like ATPase, C-terminal domain"/>
    <property type="match status" value="1"/>
</dbReference>
<sequence length="435" mass="50392">MTLYFILFLQLVTLLTGASILSPQKIAIKDFIIWLLIITIIGLPLYNVIGFFAIFVVILFLIISLSLKTKQVFTNILSVCVPLIIIVVTDYFSQIMEMYVLKKVLNSFIVHYDRLLTVELLASMLSILICCFIKSLIGKFRQFLTLDRKYQSLILSFLLLTLVIFYFNIFLGQIQGFSPKHLILTGLLFFIYAVLLGLVVMTLIYILNKDAKMKQERILNQQLHEYTLQIEQLYTNLNSFRHDYLNILLSLEEGIRQENIEIIKDVYQSIIQPTKQLVKGNDYILGQLHKIQVVEIKSLLTAKIIKSQNSGIEVRLEIEDPINSIYMDTFSFYRVFSILLDNAIEGASTTNHPYISIIMIQDRDAQQIQIENNCEDRKIDLQTIYTKGYSSKGKDRGIGLYNVHQLLEENKYIRLETSYESGVFIQTLILQNEER</sequence>
<evidence type="ECO:0000313" key="4">
    <source>
        <dbReference type="Proteomes" id="UP001432099"/>
    </source>
</evidence>
<feature type="transmembrane region" description="Helical" evidence="1">
    <location>
        <begin position="31"/>
        <end position="63"/>
    </location>
</feature>
<dbReference type="EMBL" id="AP028127">
    <property type="protein sequence ID" value="BEH91845.1"/>
    <property type="molecule type" value="Genomic_DNA"/>
</dbReference>
<dbReference type="GO" id="GO:0016301">
    <property type="term" value="F:kinase activity"/>
    <property type="evidence" value="ECO:0007669"/>
    <property type="project" value="UniProtKB-KW"/>
</dbReference>
<reference evidence="3" key="1">
    <citation type="journal article" date="2024" name="Int. J. Syst. Evol. Microbiol.">
        <title>Turicibacter faecis sp. nov., isolated from faeces of heart failure mouse model.</title>
        <authorList>
            <person name="Imamura Y."/>
            <person name="Motooka D."/>
            <person name="Nakajima Y."/>
            <person name="Ito S."/>
            <person name="Kitakaze M."/>
            <person name="Iida T."/>
            <person name="Nakamura S."/>
        </authorList>
    </citation>
    <scope>NUCLEOTIDE SEQUENCE</scope>
    <source>
        <strain evidence="3">TC023</strain>
    </source>
</reference>